<evidence type="ECO:0000256" key="3">
    <source>
        <dbReference type="RuleBase" id="RU003560"/>
    </source>
</evidence>
<dbReference type="EMBL" id="MRCU01000001">
    <property type="protein sequence ID" value="RKK29152.1"/>
    <property type="molecule type" value="Genomic_DNA"/>
</dbReference>
<dbReference type="AlphaFoldDB" id="A0A3L6P5J3"/>
<dbReference type="InterPro" id="IPR015421">
    <property type="entry name" value="PyrdxlP-dep_Trfase_major"/>
</dbReference>
<dbReference type="InterPro" id="IPR005814">
    <property type="entry name" value="Aminotrans_3"/>
</dbReference>
<dbReference type="Proteomes" id="UP000270866">
    <property type="component" value="Chromosome 1"/>
</dbReference>
<accession>A0A3L6P5J3</accession>
<gene>
    <name evidence="4" type="ORF">BFJ65_g1088</name>
</gene>
<comment type="cofactor">
    <cofactor evidence="1">
        <name>pyridoxal 5'-phosphate</name>
        <dbReference type="ChEBI" id="CHEBI:597326"/>
    </cofactor>
</comment>
<proteinExistence type="inferred from homology"/>
<dbReference type="InterPro" id="IPR015424">
    <property type="entry name" value="PyrdxlP-dep_Trfase"/>
</dbReference>
<dbReference type="PANTHER" id="PTHR43713:SF3">
    <property type="entry name" value="GLUTAMATE-1-SEMIALDEHYDE 2,1-AMINOMUTASE 1, CHLOROPLASTIC-RELATED"/>
    <property type="match status" value="1"/>
</dbReference>
<dbReference type="PANTHER" id="PTHR43713">
    <property type="entry name" value="GLUTAMATE-1-SEMIALDEHYDE 2,1-AMINOMUTASE"/>
    <property type="match status" value="1"/>
</dbReference>
<evidence type="ECO:0000256" key="1">
    <source>
        <dbReference type="ARBA" id="ARBA00001933"/>
    </source>
</evidence>
<dbReference type="Pfam" id="PF00202">
    <property type="entry name" value="Aminotran_3"/>
    <property type="match status" value="1"/>
</dbReference>
<dbReference type="Gene3D" id="3.40.640.10">
    <property type="entry name" value="Type I PLP-dependent aspartate aminotransferase-like (Major domain)"/>
    <property type="match status" value="1"/>
</dbReference>
<dbReference type="GO" id="GO:0030170">
    <property type="term" value="F:pyridoxal phosphate binding"/>
    <property type="evidence" value="ECO:0007669"/>
    <property type="project" value="InterPro"/>
</dbReference>
<name>A0A3L6P5J3_FUSOX</name>
<dbReference type="Gene3D" id="3.90.1150.10">
    <property type="entry name" value="Aspartate Aminotransferase, domain 1"/>
    <property type="match status" value="1"/>
</dbReference>
<comment type="similarity">
    <text evidence="3">Belongs to the class-III pyridoxal-phosphate-dependent aminotransferase family.</text>
</comment>
<evidence type="ECO:0008006" key="6">
    <source>
        <dbReference type="Google" id="ProtNLM"/>
    </source>
</evidence>
<sequence length="352" mass="39014">MATNIVVITDAGTLTPEIKDEIGAYGDIFGSRSDVNAPIVAGIWDLFDRKTPTESCTEEWDEMKYVVKGRFVLLQFLLTCHGHRLAISLLDRHWPSHKRAQETLADGNTRPVLHGDPFVLYMEGGQGPYLYSVDKREYLDFVSDYSAAFYGHSNPAITEAISSALSTGFSLGSVTRKECHLGERIKRRFPSMERVRFCNSGNEANTYALVTATEFTGRTKILVFDNGYHGDTLNFGSGDNKLNLPHDFIFGTYNNIEANQKHTSSDLAAIIVEPMLSAGGQIPVTREFLSFLRKTADVTGAVLIFDEVVTSRLHINGLQGFHKIMPDMTTLGKYIGGGAPTSWLSMRRELGN</sequence>
<reference evidence="4 5" key="1">
    <citation type="journal article" date="2018" name="Sci. Rep.">
        <title>Characterisation of pathogen-specific regions and novel effector candidates in Fusarium oxysporum f. sp. cepae.</title>
        <authorList>
            <person name="Armitage A.D."/>
            <person name="Taylor A."/>
            <person name="Sobczyk M.K."/>
            <person name="Baxter L."/>
            <person name="Greenfield B.P."/>
            <person name="Bates H.J."/>
            <person name="Wilson F."/>
            <person name="Jackson A.C."/>
            <person name="Ott S."/>
            <person name="Harrison R.J."/>
            <person name="Clarkson J.P."/>
        </authorList>
    </citation>
    <scope>NUCLEOTIDE SEQUENCE [LARGE SCALE GENOMIC DNA]</scope>
    <source>
        <strain evidence="4 5">FoC_Fus2</strain>
    </source>
</reference>
<evidence type="ECO:0000313" key="5">
    <source>
        <dbReference type="Proteomes" id="UP000270866"/>
    </source>
</evidence>
<dbReference type="SUPFAM" id="SSF53383">
    <property type="entry name" value="PLP-dependent transferases"/>
    <property type="match status" value="1"/>
</dbReference>
<keyword evidence="2 3" id="KW-0663">Pyridoxal phosphate</keyword>
<protein>
    <recommendedName>
        <fullName evidence="6">Glutamate-1-semialdehyde 2,1-aminomutase</fullName>
    </recommendedName>
</protein>
<comment type="caution">
    <text evidence="4">The sequence shown here is derived from an EMBL/GenBank/DDBJ whole genome shotgun (WGS) entry which is preliminary data.</text>
</comment>
<evidence type="ECO:0000256" key="2">
    <source>
        <dbReference type="ARBA" id="ARBA00022898"/>
    </source>
</evidence>
<dbReference type="InterPro" id="IPR015422">
    <property type="entry name" value="PyrdxlP-dep_Trfase_small"/>
</dbReference>
<organism evidence="4 5">
    <name type="scientific">Fusarium oxysporum f. sp. cepae</name>
    <dbReference type="NCBI Taxonomy" id="396571"/>
    <lineage>
        <taxon>Eukaryota</taxon>
        <taxon>Fungi</taxon>
        <taxon>Dikarya</taxon>
        <taxon>Ascomycota</taxon>
        <taxon>Pezizomycotina</taxon>
        <taxon>Sordariomycetes</taxon>
        <taxon>Hypocreomycetidae</taxon>
        <taxon>Hypocreales</taxon>
        <taxon>Nectriaceae</taxon>
        <taxon>Fusarium</taxon>
        <taxon>Fusarium oxysporum species complex</taxon>
    </lineage>
</organism>
<evidence type="ECO:0000313" key="4">
    <source>
        <dbReference type="EMBL" id="RKK29152.1"/>
    </source>
</evidence>
<dbReference type="GO" id="GO:0008483">
    <property type="term" value="F:transaminase activity"/>
    <property type="evidence" value="ECO:0007669"/>
    <property type="project" value="InterPro"/>
</dbReference>